<keyword evidence="1" id="KW-0472">Membrane</keyword>
<keyword evidence="1" id="KW-0812">Transmembrane</keyword>
<dbReference type="SUPFAM" id="SSF81324">
    <property type="entry name" value="Voltage-gated potassium channels"/>
    <property type="match status" value="1"/>
</dbReference>
<dbReference type="AlphaFoldDB" id="A0A914WD55"/>
<reference evidence="4" key="1">
    <citation type="submission" date="2022-11" db="UniProtKB">
        <authorList>
            <consortium name="WormBaseParasite"/>
        </authorList>
    </citation>
    <scope>IDENTIFICATION</scope>
</reference>
<proteinExistence type="predicted"/>
<name>A0A914WD55_9BILA</name>
<dbReference type="Proteomes" id="UP000887566">
    <property type="component" value="Unplaced"/>
</dbReference>
<feature type="domain" description="Potassium channel" evidence="2">
    <location>
        <begin position="6"/>
        <end position="60"/>
    </location>
</feature>
<evidence type="ECO:0000256" key="1">
    <source>
        <dbReference type="SAM" id="Phobius"/>
    </source>
</evidence>
<organism evidence="3 4">
    <name type="scientific">Plectus sambesii</name>
    <dbReference type="NCBI Taxonomy" id="2011161"/>
    <lineage>
        <taxon>Eukaryota</taxon>
        <taxon>Metazoa</taxon>
        <taxon>Ecdysozoa</taxon>
        <taxon>Nematoda</taxon>
        <taxon>Chromadorea</taxon>
        <taxon>Plectida</taxon>
        <taxon>Plectina</taxon>
        <taxon>Plectoidea</taxon>
        <taxon>Plectidae</taxon>
        <taxon>Plectus</taxon>
    </lineage>
</organism>
<sequence>MVVYEEHMSASVAFYYLFNTLATTGVGDVEPHHPIVLLALFAYVIVGLAVVSLFINLLHAKFSRAYWLPDPMMLPSIDKENNARSPVSNVASFDSDLSMSDANLNHYVTLGILQAEDRRPLLAALLKERGYRHASVQTTVTLPNQRSLQVVQKDGGFDTSAVYLAQPTTHTSHDDVHKLMTETYTGRPPRLI</sequence>
<protein>
    <submittedName>
        <fullName evidence="4">Potassium channel domain-containing protein</fullName>
    </submittedName>
</protein>
<keyword evidence="1" id="KW-1133">Transmembrane helix</keyword>
<dbReference type="WBParaSite" id="PSAMB.scaffold377size53947.g5248.t1">
    <property type="protein sequence ID" value="PSAMB.scaffold377size53947.g5248.t1"/>
    <property type="gene ID" value="PSAMB.scaffold377size53947.g5248"/>
</dbReference>
<dbReference type="InterPro" id="IPR013099">
    <property type="entry name" value="K_chnl_dom"/>
</dbReference>
<evidence type="ECO:0000313" key="4">
    <source>
        <dbReference type="WBParaSite" id="PSAMB.scaffold377size53947.g5248.t1"/>
    </source>
</evidence>
<keyword evidence="3" id="KW-1185">Reference proteome</keyword>
<dbReference type="Pfam" id="PF07885">
    <property type="entry name" value="Ion_trans_2"/>
    <property type="match status" value="1"/>
</dbReference>
<evidence type="ECO:0000313" key="3">
    <source>
        <dbReference type="Proteomes" id="UP000887566"/>
    </source>
</evidence>
<evidence type="ECO:0000259" key="2">
    <source>
        <dbReference type="Pfam" id="PF07885"/>
    </source>
</evidence>
<feature type="transmembrane region" description="Helical" evidence="1">
    <location>
        <begin position="35"/>
        <end position="58"/>
    </location>
</feature>
<dbReference type="Gene3D" id="1.10.287.70">
    <property type="match status" value="1"/>
</dbReference>
<accession>A0A914WD55</accession>